<dbReference type="AlphaFoldDB" id="A0A267DJW9"/>
<dbReference type="EMBL" id="NIVC01003836">
    <property type="protein sequence ID" value="PAA49593.1"/>
    <property type="molecule type" value="Genomic_DNA"/>
</dbReference>
<proteinExistence type="predicted"/>
<evidence type="ECO:0000313" key="2">
    <source>
        <dbReference type="Proteomes" id="UP000215902"/>
    </source>
</evidence>
<reference evidence="1 2" key="1">
    <citation type="submission" date="2017-06" db="EMBL/GenBank/DDBJ databases">
        <title>A platform for efficient transgenesis in Macrostomum lignano, a flatworm model organism for stem cell research.</title>
        <authorList>
            <person name="Berezikov E."/>
        </authorList>
    </citation>
    <scope>NUCLEOTIDE SEQUENCE [LARGE SCALE GENOMIC DNA]</scope>
    <source>
        <strain evidence="1">DV1</strain>
        <tissue evidence="1">Whole organism</tissue>
    </source>
</reference>
<accession>A0A267DJW9</accession>
<dbReference type="Proteomes" id="UP000215902">
    <property type="component" value="Unassembled WGS sequence"/>
</dbReference>
<evidence type="ECO:0000313" key="1">
    <source>
        <dbReference type="EMBL" id="PAA49593.1"/>
    </source>
</evidence>
<sequence>MFPIVLSTNETYIRRLGDKYECTSAVQVRYSLDQQVACFLFHLDDEASGELRKVRMYHAWCSELDRKTKPNFTVRVPARVHKHCKVYAVAVKFKDPQSWLKFQPDMERDRQQLESSGAYHCWELLPEGKVCNTASKDEKDYPCPMIIAAMIAENYQSLRLDLYTDATCVFVPSSDSVDNSSICAS</sequence>
<comment type="caution">
    <text evidence="1">The sequence shown here is derived from an EMBL/GenBank/DDBJ whole genome shotgun (WGS) entry which is preliminary data.</text>
</comment>
<organism evidence="1 2">
    <name type="scientific">Macrostomum lignano</name>
    <dbReference type="NCBI Taxonomy" id="282301"/>
    <lineage>
        <taxon>Eukaryota</taxon>
        <taxon>Metazoa</taxon>
        <taxon>Spiralia</taxon>
        <taxon>Lophotrochozoa</taxon>
        <taxon>Platyhelminthes</taxon>
        <taxon>Rhabditophora</taxon>
        <taxon>Macrostomorpha</taxon>
        <taxon>Macrostomida</taxon>
        <taxon>Macrostomidae</taxon>
        <taxon>Macrostomum</taxon>
    </lineage>
</organism>
<name>A0A267DJW9_9PLAT</name>
<protein>
    <submittedName>
        <fullName evidence="1">Uncharacterized protein</fullName>
    </submittedName>
</protein>
<keyword evidence="2" id="KW-1185">Reference proteome</keyword>
<gene>
    <name evidence="1" type="ORF">BOX15_Mlig031984g1</name>
</gene>